<dbReference type="PANTHER" id="PTHR43107">
    <property type="entry name" value="LONG-CHAIN FATTY ACID TRANSPORT PROTEIN"/>
    <property type="match status" value="1"/>
</dbReference>
<dbReference type="STRING" id="1806994.A0A507BP50"/>
<dbReference type="Pfam" id="PF13193">
    <property type="entry name" value="AMP-binding_C"/>
    <property type="match status" value="1"/>
</dbReference>
<dbReference type="RefSeq" id="XP_031022669.1">
    <property type="nucleotide sequence ID" value="XM_031171357.1"/>
</dbReference>
<sequence length="260" mass="29117">MGGTSNYNDNMDTCGSIGRMGPLAKLLNGTIILRFDHEKEQPLRDPATGFCVEADYDEPGEFCVEVDPAKGRVFAGYYANDEGTNKKLIRNCFKTGDVFYRTGDLIRANRHGWCFFSDRIGDTFRWKGENVATNEVGDAVNLFEGIQETNVYGVEIPGRDGRAGMAAIVLKQGVKNLNWKKFAEHIAAQLPSYARPLFVRVLPEVPVTVTLKHSKVDLRKQGMNPSGIKEPLYFFDEAKIDYIPFTKSEYERIVSGNAKL</sequence>
<dbReference type="GeneID" id="42006654"/>
<dbReference type="PANTHER" id="PTHR43107:SF15">
    <property type="entry name" value="FATTY ACID TRANSPORT PROTEIN 3, ISOFORM A"/>
    <property type="match status" value="1"/>
</dbReference>
<dbReference type="Gene3D" id="3.30.300.30">
    <property type="match status" value="1"/>
</dbReference>
<dbReference type="FunFam" id="3.30.300.30:FF:000002">
    <property type="entry name" value="Long-chain fatty acid transport protein 1"/>
    <property type="match status" value="1"/>
</dbReference>
<dbReference type="EMBL" id="QEAO01000049">
    <property type="protein sequence ID" value="TPX31177.1"/>
    <property type="molecule type" value="Genomic_DNA"/>
</dbReference>
<proteinExistence type="inferred from homology"/>
<dbReference type="SUPFAM" id="SSF56801">
    <property type="entry name" value="Acetyl-CoA synthetase-like"/>
    <property type="match status" value="1"/>
</dbReference>
<comment type="similarity">
    <text evidence="1">Belongs to the ATP-dependent AMP-binding enzyme family.</text>
</comment>
<keyword evidence="3" id="KW-0547">Nucleotide-binding</keyword>
<dbReference type="InterPro" id="IPR025110">
    <property type="entry name" value="AMP-bd_C"/>
</dbReference>
<keyword evidence="7" id="KW-1185">Reference proteome</keyword>
<evidence type="ECO:0000313" key="7">
    <source>
        <dbReference type="Proteomes" id="UP000319731"/>
    </source>
</evidence>
<dbReference type="Gene3D" id="3.40.50.12780">
    <property type="entry name" value="N-terminal domain of ligase-like"/>
    <property type="match status" value="1"/>
</dbReference>
<name>A0A507BP50_9FUNG</name>
<evidence type="ECO:0000259" key="5">
    <source>
        <dbReference type="Pfam" id="PF13193"/>
    </source>
</evidence>
<organism evidence="6 7">
    <name type="scientific">Synchytrium microbalum</name>
    <dbReference type="NCBI Taxonomy" id="1806994"/>
    <lineage>
        <taxon>Eukaryota</taxon>
        <taxon>Fungi</taxon>
        <taxon>Fungi incertae sedis</taxon>
        <taxon>Chytridiomycota</taxon>
        <taxon>Chytridiomycota incertae sedis</taxon>
        <taxon>Chytridiomycetes</taxon>
        <taxon>Synchytriales</taxon>
        <taxon>Synchytriaceae</taxon>
        <taxon>Synchytrium</taxon>
    </lineage>
</organism>
<evidence type="ECO:0000256" key="2">
    <source>
        <dbReference type="ARBA" id="ARBA00022598"/>
    </source>
</evidence>
<dbReference type="InterPro" id="IPR042099">
    <property type="entry name" value="ANL_N_sf"/>
</dbReference>
<dbReference type="OrthoDB" id="288590at2759"/>
<keyword evidence="2" id="KW-0436">Ligase</keyword>
<dbReference type="GO" id="GO:0004467">
    <property type="term" value="F:long-chain fatty acid-CoA ligase activity"/>
    <property type="evidence" value="ECO:0007669"/>
    <property type="project" value="TreeGrafter"/>
</dbReference>
<gene>
    <name evidence="6" type="ORF">SmJEL517_g05431</name>
</gene>
<dbReference type="GO" id="GO:0044539">
    <property type="term" value="P:long-chain fatty acid import into cell"/>
    <property type="evidence" value="ECO:0007669"/>
    <property type="project" value="TreeGrafter"/>
</dbReference>
<dbReference type="AlphaFoldDB" id="A0A507BP50"/>
<dbReference type="GO" id="GO:0005524">
    <property type="term" value="F:ATP binding"/>
    <property type="evidence" value="ECO:0007669"/>
    <property type="project" value="UniProtKB-KW"/>
</dbReference>
<evidence type="ECO:0000313" key="6">
    <source>
        <dbReference type="EMBL" id="TPX31177.1"/>
    </source>
</evidence>
<reference evidence="6 7" key="1">
    <citation type="journal article" date="2019" name="Sci. Rep.">
        <title>Comparative genomics of chytrid fungi reveal insights into the obligate biotrophic and pathogenic lifestyle of Synchytrium endobioticum.</title>
        <authorList>
            <person name="van de Vossenberg B.T.L.H."/>
            <person name="Warris S."/>
            <person name="Nguyen H.D.T."/>
            <person name="van Gent-Pelzer M.P.E."/>
            <person name="Joly D.L."/>
            <person name="van de Geest H.C."/>
            <person name="Bonants P.J.M."/>
            <person name="Smith D.S."/>
            <person name="Levesque C.A."/>
            <person name="van der Lee T.A.J."/>
        </authorList>
    </citation>
    <scope>NUCLEOTIDE SEQUENCE [LARGE SCALE GENOMIC DNA]</scope>
    <source>
        <strain evidence="6 7">JEL517</strain>
    </source>
</reference>
<dbReference type="Proteomes" id="UP000319731">
    <property type="component" value="Unassembled WGS sequence"/>
</dbReference>
<evidence type="ECO:0000256" key="3">
    <source>
        <dbReference type="ARBA" id="ARBA00022741"/>
    </source>
</evidence>
<dbReference type="InterPro" id="IPR045851">
    <property type="entry name" value="AMP-bd_C_sf"/>
</dbReference>
<dbReference type="GO" id="GO:0005886">
    <property type="term" value="C:plasma membrane"/>
    <property type="evidence" value="ECO:0007669"/>
    <property type="project" value="TreeGrafter"/>
</dbReference>
<protein>
    <recommendedName>
        <fullName evidence="5">AMP-binding enzyme C-terminal domain-containing protein</fullName>
    </recommendedName>
</protein>
<keyword evidence="4" id="KW-0067">ATP-binding</keyword>
<dbReference type="GO" id="GO:0005324">
    <property type="term" value="F:long-chain fatty acid transmembrane transporter activity"/>
    <property type="evidence" value="ECO:0007669"/>
    <property type="project" value="TreeGrafter"/>
</dbReference>
<accession>A0A507BP50</accession>
<evidence type="ECO:0000256" key="1">
    <source>
        <dbReference type="ARBA" id="ARBA00006432"/>
    </source>
</evidence>
<feature type="domain" description="AMP-binding enzyme C-terminal" evidence="5">
    <location>
        <begin position="138"/>
        <end position="210"/>
    </location>
</feature>
<evidence type="ECO:0000256" key="4">
    <source>
        <dbReference type="ARBA" id="ARBA00022840"/>
    </source>
</evidence>
<comment type="caution">
    <text evidence="6">The sequence shown here is derived from an EMBL/GenBank/DDBJ whole genome shotgun (WGS) entry which is preliminary data.</text>
</comment>